<dbReference type="AlphaFoldDB" id="A0A4C1TE86"/>
<keyword evidence="2" id="KW-1185">Reference proteome</keyword>
<comment type="caution">
    <text evidence="1">The sequence shown here is derived from an EMBL/GenBank/DDBJ whole genome shotgun (WGS) entry which is preliminary data.</text>
</comment>
<organism evidence="1 2">
    <name type="scientific">Eumeta variegata</name>
    <name type="common">Bagworm moth</name>
    <name type="synonym">Eumeta japonica</name>
    <dbReference type="NCBI Taxonomy" id="151549"/>
    <lineage>
        <taxon>Eukaryota</taxon>
        <taxon>Metazoa</taxon>
        <taxon>Ecdysozoa</taxon>
        <taxon>Arthropoda</taxon>
        <taxon>Hexapoda</taxon>
        <taxon>Insecta</taxon>
        <taxon>Pterygota</taxon>
        <taxon>Neoptera</taxon>
        <taxon>Endopterygota</taxon>
        <taxon>Lepidoptera</taxon>
        <taxon>Glossata</taxon>
        <taxon>Ditrysia</taxon>
        <taxon>Tineoidea</taxon>
        <taxon>Psychidae</taxon>
        <taxon>Oiketicinae</taxon>
        <taxon>Eumeta</taxon>
    </lineage>
</organism>
<dbReference type="InterPro" id="IPR027417">
    <property type="entry name" value="P-loop_NTPase"/>
</dbReference>
<dbReference type="OrthoDB" id="9995375at2759"/>
<protein>
    <submittedName>
        <fullName evidence="1">Uncharacterized protein</fullName>
    </submittedName>
</protein>
<dbReference type="Gene3D" id="3.40.50.300">
    <property type="entry name" value="P-loop containing nucleotide triphosphate hydrolases"/>
    <property type="match status" value="1"/>
</dbReference>
<reference evidence="1 2" key="1">
    <citation type="journal article" date="2019" name="Commun. Biol.">
        <title>The bagworm genome reveals a unique fibroin gene that provides high tensile strength.</title>
        <authorList>
            <person name="Kono N."/>
            <person name="Nakamura H."/>
            <person name="Ohtoshi R."/>
            <person name="Tomita M."/>
            <person name="Numata K."/>
            <person name="Arakawa K."/>
        </authorList>
    </citation>
    <scope>NUCLEOTIDE SEQUENCE [LARGE SCALE GENOMIC DNA]</scope>
</reference>
<dbReference type="EMBL" id="BGZK01000051">
    <property type="protein sequence ID" value="GBP12454.1"/>
    <property type="molecule type" value="Genomic_DNA"/>
</dbReference>
<dbReference type="Proteomes" id="UP000299102">
    <property type="component" value="Unassembled WGS sequence"/>
</dbReference>
<sequence>MPIFLKANLHLEWMGFGKLEGSRVLAAPNVDEAHGLTSQGTIIVRFTAKQKLYNSVSHAVVAKTHYTVSCVYYTDEVQSAACECGLSSSGDSLIADARRAGYALQRRRAAAPPRTSTRATPQRSVYMMYPCTRVSVPTCLN</sequence>
<evidence type="ECO:0000313" key="1">
    <source>
        <dbReference type="EMBL" id="GBP12454.1"/>
    </source>
</evidence>
<accession>A0A4C1TE86</accession>
<gene>
    <name evidence="1" type="ORF">EVAR_75863_1</name>
</gene>
<evidence type="ECO:0000313" key="2">
    <source>
        <dbReference type="Proteomes" id="UP000299102"/>
    </source>
</evidence>
<proteinExistence type="predicted"/>
<name>A0A4C1TE86_EUMVA</name>